<evidence type="ECO:0008006" key="4">
    <source>
        <dbReference type="Google" id="ProtNLM"/>
    </source>
</evidence>
<feature type="transmembrane region" description="Helical" evidence="1">
    <location>
        <begin position="217"/>
        <end position="239"/>
    </location>
</feature>
<proteinExistence type="predicted"/>
<feature type="transmembrane region" description="Helical" evidence="1">
    <location>
        <begin position="61"/>
        <end position="83"/>
    </location>
</feature>
<accession>A0ABQ5UZQ9</accession>
<evidence type="ECO:0000256" key="1">
    <source>
        <dbReference type="SAM" id="Phobius"/>
    </source>
</evidence>
<organism evidence="2 3">
    <name type="scientific">Algimonas porphyrae</name>
    <dbReference type="NCBI Taxonomy" id="1128113"/>
    <lineage>
        <taxon>Bacteria</taxon>
        <taxon>Pseudomonadati</taxon>
        <taxon>Pseudomonadota</taxon>
        <taxon>Alphaproteobacteria</taxon>
        <taxon>Maricaulales</taxon>
        <taxon>Robiginitomaculaceae</taxon>
        <taxon>Algimonas</taxon>
    </lineage>
</organism>
<dbReference type="EMBL" id="BSNJ01000003">
    <property type="protein sequence ID" value="GLQ20775.1"/>
    <property type="molecule type" value="Genomic_DNA"/>
</dbReference>
<evidence type="ECO:0000313" key="3">
    <source>
        <dbReference type="Proteomes" id="UP001161390"/>
    </source>
</evidence>
<dbReference type="RefSeq" id="WP_284371633.1">
    <property type="nucleotide sequence ID" value="NZ_BSNJ01000003.1"/>
</dbReference>
<keyword evidence="1" id="KW-0812">Transmembrane</keyword>
<dbReference type="Proteomes" id="UP001161390">
    <property type="component" value="Unassembled WGS sequence"/>
</dbReference>
<protein>
    <recommendedName>
        <fullName evidence="4">Yip1 domain-containing protein</fullName>
    </recommendedName>
</protein>
<sequence>MSGPNIDLEERNPLGGLDRLVTGAGLAIIAVFPTLFVAIFQPWKLAPLLIADDPDGRQGMILSPGAYFVLSLAVILVFVGSLVTPEIVQSNGGAIGPKLAVDVAAAAAEGDIWKTLSRIAPVFVAAVLFGILGRALTRFAGEWWDIRVSLRASFYAIATAICWIILSSLIIDAAGVAMEGWNKQTLYDLNTIPILSLPMWVYFWCFRMGGSMSTFRALGLTAAMAVLILGFFLVFSLVLNAI</sequence>
<evidence type="ECO:0000313" key="2">
    <source>
        <dbReference type="EMBL" id="GLQ20775.1"/>
    </source>
</evidence>
<gene>
    <name evidence="2" type="ORF">GCM10007854_17300</name>
</gene>
<keyword evidence="1" id="KW-1133">Transmembrane helix</keyword>
<reference evidence="2" key="2">
    <citation type="submission" date="2023-01" db="EMBL/GenBank/DDBJ databases">
        <title>Draft genome sequence of Algimonas porphyrae strain NBRC 108216.</title>
        <authorList>
            <person name="Sun Q."/>
            <person name="Mori K."/>
        </authorList>
    </citation>
    <scope>NUCLEOTIDE SEQUENCE</scope>
    <source>
        <strain evidence="2">NBRC 108216</strain>
    </source>
</reference>
<feature type="transmembrane region" description="Helical" evidence="1">
    <location>
        <begin position="186"/>
        <end position="205"/>
    </location>
</feature>
<feature type="transmembrane region" description="Helical" evidence="1">
    <location>
        <begin position="119"/>
        <end position="140"/>
    </location>
</feature>
<name>A0ABQ5UZQ9_9PROT</name>
<keyword evidence="1" id="KW-0472">Membrane</keyword>
<feature type="transmembrane region" description="Helical" evidence="1">
    <location>
        <begin position="152"/>
        <end position="174"/>
    </location>
</feature>
<keyword evidence="3" id="KW-1185">Reference proteome</keyword>
<feature type="transmembrane region" description="Helical" evidence="1">
    <location>
        <begin position="20"/>
        <end position="40"/>
    </location>
</feature>
<comment type="caution">
    <text evidence="2">The sequence shown here is derived from an EMBL/GenBank/DDBJ whole genome shotgun (WGS) entry which is preliminary data.</text>
</comment>
<reference evidence="2" key="1">
    <citation type="journal article" date="2014" name="Int. J. Syst. Evol. Microbiol.">
        <title>Complete genome of a new Firmicutes species belonging to the dominant human colonic microbiota ('Ruminococcus bicirculans') reveals two chromosomes and a selective capacity to utilize plant glucans.</title>
        <authorList>
            <consortium name="NISC Comparative Sequencing Program"/>
            <person name="Wegmann U."/>
            <person name="Louis P."/>
            <person name="Goesmann A."/>
            <person name="Henrissat B."/>
            <person name="Duncan S.H."/>
            <person name="Flint H.J."/>
        </authorList>
    </citation>
    <scope>NUCLEOTIDE SEQUENCE</scope>
    <source>
        <strain evidence="2">NBRC 108216</strain>
    </source>
</reference>